<dbReference type="GO" id="GO:0016285">
    <property type="term" value="F:alanyl aminopeptidase activity"/>
    <property type="evidence" value="ECO:0007669"/>
    <property type="project" value="UniProtKB-EC"/>
</dbReference>
<keyword evidence="16" id="KW-1185">Reference proteome</keyword>
<keyword evidence="7" id="KW-0645">Protease</keyword>
<comment type="cofactor">
    <cofactor evidence="2">
        <name>Zn(2+)</name>
        <dbReference type="ChEBI" id="CHEBI:29105"/>
    </cofactor>
</comment>
<dbReference type="InterPro" id="IPR001930">
    <property type="entry name" value="Peptidase_M1"/>
</dbReference>
<dbReference type="GO" id="GO:0070006">
    <property type="term" value="F:metalloaminopeptidase activity"/>
    <property type="evidence" value="ECO:0007669"/>
    <property type="project" value="TreeGrafter"/>
</dbReference>
<dbReference type="GO" id="GO:0006508">
    <property type="term" value="P:proteolysis"/>
    <property type="evidence" value="ECO:0007669"/>
    <property type="project" value="UniProtKB-KW"/>
</dbReference>
<dbReference type="Proteomes" id="UP000181790">
    <property type="component" value="Unassembled WGS sequence"/>
</dbReference>
<dbReference type="GO" id="GO:0008270">
    <property type="term" value="F:zinc ion binding"/>
    <property type="evidence" value="ECO:0007669"/>
    <property type="project" value="InterPro"/>
</dbReference>
<dbReference type="PRINTS" id="PR00756">
    <property type="entry name" value="ALADIPTASE"/>
</dbReference>
<evidence type="ECO:0000256" key="7">
    <source>
        <dbReference type="ARBA" id="ARBA00022670"/>
    </source>
</evidence>
<evidence type="ECO:0000256" key="4">
    <source>
        <dbReference type="ARBA" id="ARBA00012564"/>
    </source>
</evidence>
<evidence type="ECO:0000256" key="6">
    <source>
        <dbReference type="ARBA" id="ARBA00022438"/>
    </source>
</evidence>
<gene>
    <name evidence="15" type="ORF">BLX24_24020</name>
</gene>
<dbReference type="EC" id="3.4.11.2" evidence="4"/>
<evidence type="ECO:0000256" key="10">
    <source>
        <dbReference type="ARBA" id="ARBA00022833"/>
    </source>
</evidence>
<dbReference type="PANTHER" id="PTHR11533">
    <property type="entry name" value="PROTEASE M1 ZINC METALLOPROTEASE"/>
    <property type="match status" value="1"/>
</dbReference>
<evidence type="ECO:0000313" key="15">
    <source>
        <dbReference type="EMBL" id="OIN56610.1"/>
    </source>
</evidence>
<evidence type="ECO:0000256" key="9">
    <source>
        <dbReference type="ARBA" id="ARBA00022801"/>
    </source>
</evidence>
<dbReference type="SUPFAM" id="SSF63737">
    <property type="entry name" value="Leukotriene A4 hydrolase N-terminal domain"/>
    <property type="match status" value="1"/>
</dbReference>
<dbReference type="SUPFAM" id="SSF55486">
    <property type="entry name" value="Metalloproteases ('zincins'), catalytic domain"/>
    <property type="match status" value="1"/>
</dbReference>
<proteinExistence type="inferred from homology"/>
<dbReference type="GO" id="GO:0005737">
    <property type="term" value="C:cytoplasm"/>
    <property type="evidence" value="ECO:0007669"/>
    <property type="project" value="TreeGrafter"/>
</dbReference>
<feature type="signal peptide" evidence="12">
    <location>
        <begin position="1"/>
        <end position="17"/>
    </location>
</feature>
<dbReference type="Pfam" id="PF17900">
    <property type="entry name" value="Peptidase_M1_N"/>
    <property type="match status" value="1"/>
</dbReference>
<dbReference type="GO" id="GO:0043171">
    <property type="term" value="P:peptide catabolic process"/>
    <property type="evidence" value="ECO:0007669"/>
    <property type="project" value="TreeGrafter"/>
</dbReference>
<dbReference type="PANTHER" id="PTHR11533:SF174">
    <property type="entry name" value="PUROMYCIN-SENSITIVE AMINOPEPTIDASE-RELATED"/>
    <property type="match status" value="1"/>
</dbReference>
<protein>
    <recommendedName>
        <fullName evidence="5">Aminopeptidase N</fullName>
        <ecNumber evidence="4">3.4.11.2</ecNumber>
    </recommendedName>
</protein>
<feature type="domain" description="Peptidase M1 membrane alanine aminopeptidase" evidence="13">
    <location>
        <begin position="330"/>
        <end position="475"/>
    </location>
</feature>
<reference evidence="15 16" key="1">
    <citation type="submission" date="2016-10" db="EMBL/GenBank/DDBJ databases">
        <title>Arsenicibacter rosenii gen. nov., sp. nov., an efficient arsenic-methylating bacterium isolated from an arsenic-contaminated paddy soil.</title>
        <authorList>
            <person name="Huang K."/>
        </authorList>
    </citation>
    <scope>NUCLEOTIDE SEQUENCE [LARGE SCALE GENOMIC DNA]</scope>
    <source>
        <strain evidence="15 16">SM-1</strain>
    </source>
</reference>
<evidence type="ECO:0000259" key="14">
    <source>
        <dbReference type="Pfam" id="PF17900"/>
    </source>
</evidence>
<accession>A0A1S2VDW7</accession>
<dbReference type="CDD" id="cd09603">
    <property type="entry name" value="M1_APN_like"/>
    <property type="match status" value="1"/>
</dbReference>
<sequence>MRLSILLLLLIPRLAAAQSTGLINTHPCATAKAERYARYFGDPQGRLAAVAYPGDSRIDISYYGLDLNLTHTPAYLRGAVTVGLKSLASLNSFDLDLTTRLTVDSVKAAGRKLTFTHAQNRLTVTPLSPLTAGQLFSVTVYYQGNPASTSGFGSFSFATHGTDRSPVIWSLSEPYGSSDWFPCKDTPADKADSSTVSITAPKFFVSVSNGTLQAVRDNPDSTRTYQWRNRYPIAQYLISLAMTNYARYDTPFSYQGRDGVPQNMPITHYLYPESLASNKNNLDQTPAIMRLFTDMFGTYPFIQEKYGHAECGFGGGMEHQTISSMGTFDVNIIAHELAHQWFGDKITCRDWQNIWLNEGFATYAEQLYAESVGGTTRYRSSIASLMQTARQAKGSVYVQDISDSDNIFNYARTYAKGGTVLHMLRGIVGDNVFFTILKTYTNAPALIYNTAITEDFQAVAEQVSGKKLDYFFRQWIYGMNYPVYKSTWKPMADNGKFTIQLQLEQSANTTPTSFTMPIQVLVQSAAGDTLVTVFNDQLSQTFTLPAKGQPTGLVIDPNNWILKTVQQTNPILGLPEPGAPTVQLIPNPADETVSVRFRMQTAGAATISIHSLLGVPVMANTVDGLKSGDQQVFFPTRQLPVGRYVLSVGTPAGRQTTALLINR</sequence>
<feature type="domain" description="Aminopeptidase N-like N-terminal" evidence="14">
    <location>
        <begin position="62"/>
        <end position="237"/>
    </location>
</feature>
<keyword evidence="12" id="KW-0732">Signal</keyword>
<name>A0A1S2VDW7_9BACT</name>
<evidence type="ECO:0000256" key="1">
    <source>
        <dbReference type="ARBA" id="ARBA00000098"/>
    </source>
</evidence>
<dbReference type="GO" id="GO:0005615">
    <property type="term" value="C:extracellular space"/>
    <property type="evidence" value="ECO:0007669"/>
    <property type="project" value="TreeGrafter"/>
</dbReference>
<dbReference type="InterPro" id="IPR014782">
    <property type="entry name" value="Peptidase_M1_dom"/>
</dbReference>
<dbReference type="InterPro" id="IPR045357">
    <property type="entry name" value="Aminopeptidase_N-like_N"/>
</dbReference>
<evidence type="ECO:0000313" key="16">
    <source>
        <dbReference type="Proteomes" id="UP000181790"/>
    </source>
</evidence>
<dbReference type="GO" id="GO:0042277">
    <property type="term" value="F:peptide binding"/>
    <property type="evidence" value="ECO:0007669"/>
    <property type="project" value="TreeGrafter"/>
</dbReference>
<keyword evidence="10" id="KW-0862">Zinc</keyword>
<dbReference type="Gene3D" id="1.10.390.10">
    <property type="entry name" value="Neutral Protease Domain 2"/>
    <property type="match status" value="1"/>
</dbReference>
<evidence type="ECO:0000259" key="13">
    <source>
        <dbReference type="Pfam" id="PF01433"/>
    </source>
</evidence>
<dbReference type="InterPro" id="IPR050344">
    <property type="entry name" value="Peptidase_M1_aminopeptidases"/>
</dbReference>
<comment type="catalytic activity">
    <reaction evidence="1">
        <text>Release of an N-terminal amino acid, Xaa-|-Yaa- from a peptide, amide or arylamide. Xaa is preferably Ala, but may be most amino acids including Pro (slow action). When a terminal hydrophobic residue is followed by a prolyl residue, the two may be released as an intact Xaa-Pro dipeptide.</text>
        <dbReference type="EC" id="3.4.11.2"/>
    </reaction>
</comment>
<organism evidence="15 16">
    <name type="scientific">Arsenicibacter rosenii</name>
    <dbReference type="NCBI Taxonomy" id="1750698"/>
    <lineage>
        <taxon>Bacteria</taxon>
        <taxon>Pseudomonadati</taxon>
        <taxon>Bacteroidota</taxon>
        <taxon>Cytophagia</taxon>
        <taxon>Cytophagales</taxon>
        <taxon>Spirosomataceae</taxon>
        <taxon>Arsenicibacter</taxon>
    </lineage>
</organism>
<dbReference type="Pfam" id="PF01433">
    <property type="entry name" value="Peptidase_M1"/>
    <property type="match status" value="1"/>
</dbReference>
<comment type="similarity">
    <text evidence="3">Belongs to the peptidase M1 family.</text>
</comment>
<dbReference type="EMBL" id="MORL01000021">
    <property type="protein sequence ID" value="OIN56610.1"/>
    <property type="molecule type" value="Genomic_DNA"/>
</dbReference>
<keyword evidence="6" id="KW-0031">Aminopeptidase</keyword>
<dbReference type="InterPro" id="IPR042097">
    <property type="entry name" value="Aminopeptidase_N-like_N_sf"/>
</dbReference>
<evidence type="ECO:0000256" key="3">
    <source>
        <dbReference type="ARBA" id="ARBA00010136"/>
    </source>
</evidence>
<evidence type="ECO:0000256" key="11">
    <source>
        <dbReference type="ARBA" id="ARBA00023049"/>
    </source>
</evidence>
<dbReference type="Gene3D" id="2.60.40.1730">
    <property type="entry name" value="tricorn interacting facor f3 domain"/>
    <property type="match status" value="1"/>
</dbReference>
<evidence type="ECO:0000256" key="12">
    <source>
        <dbReference type="SAM" id="SignalP"/>
    </source>
</evidence>
<feature type="chain" id="PRO_5010366612" description="Aminopeptidase N" evidence="12">
    <location>
        <begin position="18"/>
        <end position="663"/>
    </location>
</feature>
<dbReference type="InterPro" id="IPR027268">
    <property type="entry name" value="Peptidase_M4/M1_CTD_sf"/>
</dbReference>
<keyword evidence="8" id="KW-0479">Metal-binding</keyword>
<evidence type="ECO:0000256" key="2">
    <source>
        <dbReference type="ARBA" id="ARBA00001947"/>
    </source>
</evidence>
<keyword evidence="11" id="KW-0482">Metalloprotease</keyword>
<comment type="caution">
    <text evidence="15">The sequence shown here is derived from an EMBL/GenBank/DDBJ whole genome shotgun (WGS) entry which is preliminary data.</text>
</comment>
<dbReference type="AlphaFoldDB" id="A0A1S2VDW7"/>
<evidence type="ECO:0000256" key="8">
    <source>
        <dbReference type="ARBA" id="ARBA00022723"/>
    </source>
</evidence>
<evidence type="ECO:0000256" key="5">
    <source>
        <dbReference type="ARBA" id="ARBA00015611"/>
    </source>
</evidence>
<keyword evidence="9" id="KW-0378">Hydrolase</keyword>
<dbReference type="GO" id="GO:0016020">
    <property type="term" value="C:membrane"/>
    <property type="evidence" value="ECO:0007669"/>
    <property type="project" value="TreeGrafter"/>
</dbReference>